<dbReference type="PRINTS" id="PR00508">
    <property type="entry name" value="S21N4MTFRASE"/>
</dbReference>
<keyword evidence="3" id="KW-0808">Transferase</keyword>
<sequence>MLEIDKIYQVDCLDGMSKIDDKSVSLILTDPPYEISRDSNYAKSAPIGKDTDRFRISIDFGDWDKQEAFDIGSMIKESYRCLKDGGYIVCFYDLWKIGVVKDAMIKVGFKQIRFIEWIKTNPVPINSKTNYLTNAREVAVCGVKGKNPIFNSEYDNGVYSFPICCDKGRFHPTQKPVSLFRSIINKHSCKGDIVLDCCIGSGTTAIACIQENRNFIGFETNREFYDKANKRIENELMIKQDSLF</sequence>
<dbReference type="InterPro" id="IPR002052">
    <property type="entry name" value="DNA_methylase_N6_adenine_CS"/>
</dbReference>
<gene>
    <name evidence="6" type="ORF">F7D71_02215</name>
</gene>
<reference evidence="7" key="1">
    <citation type="submission" date="2019-09" db="EMBL/GenBank/DDBJ databases">
        <title>Distinct polysaccharide growth profiles of human intestinal Prevotella copri isolates.</title>
        <authorList>
            <person name="Fehlner-Peach H."/>
            <person name="Magnabosco C."/>
            <person name="Raghavan V."/>
            <person name="Scher J.U."/>
            <person name="Tett A."/>
            <person name="Cox L.M."/>
            <person name="Gottsegen C."/>
            <person name="Watters A."/>
            <person name="Wiltshire- Gordon J.D."/>
            <person name="Segata N."/>
            <person name="Bonneau R."/>
            <person name="Littman D.R."/>
        </authorList>
    </citation>
    <scope>NUCLEOTIDE SEQUENCE [LARGE SCALE GENOMIC DNA]</scope>
    <source>
        <strain evidence="7">BU41712</strain>
    </source>
</reference>
<dbReference type="PROSITE" id="PS00092">
    <property type="entry name" value="N6_MTASE"/>
    <property type="match status" value="1"/>
</dbReference>
<dbReference type="GO" id="GO:0008170">
    <property type="term" value="F:N-methyltransferase activity"/>
    <property type="evidence" value="ECO:0007669"/>
    <property type="project" value="InterPro"/>
</dbReference>
<dbReference type="SUPFAM" id="SSF53335">
    <property type="entry name" value="S-adenosyl-L-methionine-dependent methyltransferases"/>
    <property type="match status" value="1"/>
</dbReference>
<dbReference type="Pfam" id="PF01555">
    <property type="entry name" value="N6_N4_Mtase"/>
    <property type="match status" value="1"/>
</dbReference>
<dbReference type="InterPro" id="IPR002941">
    <property type="entry name" value="DNA_methylase_N4/N6"/>
</dbReference>
<evidence type="ECO:0000256" key="1">
    <source>
        <dbReference type="ARBA" id="ARBA00006594"/>
    </source>
</evidence>
<dbReference type="InterPro" id="IPR001091">
    <property type="entry name" value="RM_Methyltransferase"/>
</dbReference>
<evidence type="ECO:0000256" key="3">
    <source>
        <dbReference type="ARBA" id="ARBA00022679"/>
    </source>
</evidence>
<proteinExistence type="inferred from homology"/>
<dbReference type="GO" id="GO:0003677">
    <property type="term" value="F:DNA binding"/>
    <property type="evidence" value="ECO:0007669"/>
    <property type="project" value="InterPro"/>
</dbReference>
<dbReference type="GO" id="GO:0032259">
    <property type="term" value="P:methylation"/>
    <property type="evidence" value="ECO:0007669"/>
    <property type="project" value="UniProtKB-KW"/>
</dbReference>
<dbReference type="EMBL" id="VZBZ01000013">
    <property type="protein sequence ID" value="MQN76700.1"/>
    <property type="molecule type" value="Genomic_DNA"/>
</dbReference>
<comment type="caution">
    <text evidence="6">The sequence shown here is derived from an EMBL/GenBank/DDBJ whole genome shotgun (WGS) entry which is preliminary data.</text>
</comment>
<evidence type="ECO:0000256" key="2">
    <source>
        <dbReference type="ARBA" id="ARBA00022603"/>
    </source>
</evidence>
<evidence type="ECO:0000256" key="4">
    <source>
        <dbReference type="RuleBase" id="RU362026"/>
    </source>
</evidence>
<keyword evidence="2" id="KW-0489">Methyltransferase</keyword>
<dbReference type="Gene3D" id="3.40.50.150">
    <property type="entry name" value="Vaccinia Virus protein VP39"/>
    <property type="match status" value="1"/>
</dbReference>
<dbReference type="Proteomes" id="UP000423156">
    <property type="component" value="Unassembled WGS sequence"/>
</dbReference>
<dbReference type="InterPro" id="IPR029063">
    <property type="entry name" value="SAM-dependent_MTases_sf"/>
</dbReference>
<dbReference type="RefSeq" id="WP_153091752.1">
    <property type="nucleotide sequence ID" value="NZ_JBALKJ010000003.1"/>
</dbReference>
<evidence type="ECO:0000313" key="7">
    <source>
        <dbReference type="Proteomes" id="UP000423156"/>
    </source>
</evidence>
<dbReference type="AlphaFoldDB" id="A0AA90USA1"/>
<dbReference type="EC" id="2.1.1.-" evidence="4"/>
<accession>A0AA90USA1</accession>
<name>A0AA90USA1_9BACT</name>
<evidence type="ECO:0000259" key="5">
    <source>
        <dbReference type="Pfam" id="PF01555"/>
    </source>
</evidence>
<comment type="similarity">
    <text evidence="1 4">Belongs to the N(4)/N(6)-methyltransferase family.</text>
</comment>
<protein>
    <recommendedName>
        <fullName evidence="4">Methyltransferase</fullName>
        <ecNumber evidence="4">2.1.1.-</ecNumber>
    </recommendedName>
</protein>
<evidence type="ECO:0000313" key="6">
    <source>
        <dbReference type="EMBL" id="MQN76700.1"/>
    </source>
</evidence>
<feature type="domain" description="DNA methylase N-4/N-6" evidence="5">
    <location>
        <begin position="24"/>
        <end position="230"/>
    </location>
</feature>
<organism evidence="6 7">
    <name type="scientific">Segatella copri</name>
    <dbReference type="NCBI Taxonomy" id="165179"/>
    <lineage>
        <taxon>Bacteria</taxon>
        <taxon>Pseudomonadati</taxon>
        <taxon>Bacteroidota</taxon>
        <taxon>Bacteroidia</taxon>
        <taxon>Bacteroidales</taxon>
        <taxon>Prevotellaceae</taxon>
        <taxon>Segatella</taxon>
    </lineage>
</organism>